<organism evidence="3 4">
    <name type="scientific">Parapedobacter composti</name>
    <dbReference type="NCBI Taxonomy" id="623281"/>
    <lineage>
        <taxon>Bacteria</taxon>
        <taxon>Pseudomonadati</taxon>
        <taxon>Bacteroidota</taxon>
        <taxon>Sphingobacteriia</taxon>
        <taxon>Sphingobacteriales</taxon>
        <taxon>Sphingobacteriaceae</taxon>
        <taxon>Parapedobacter</taxon>
    </lineage>
</organism>
<accession>A0A1I1DUX9</accession>
<protein>
    <submittedName>
        <fullName evidence="3">1,4-alpha-glucan branching enzyme</fullName>
    </submittedName>
</protein>
<dbReference type="SUPFAM" id="SSF51445">
    <property type="entry name" value="(Trans)glycosidases"/>
    <property type="match status" value="1"/>
</dbReference>
<gene>
    <name evidence="3" type="ORF">SAMN05421747_101110</name>
</gene>
<dbReference type="PANTHER" id="PTHR43002">
    <property type="entry name" value="GLYCOGEN DEBRANCHING ENZYME"/>
    <property type="match status" value="1"/>
</dbReference>
<dbReference type="CDD" id="cd11350">
    <property type="entry name" value="AmyAc_4"/>
    <property type="match status" value="1"/>
</dbReference>
<dbReference type="InterPro" id="IPR013783">
    <property type="entry name" value="Ig-like_fold"/>
</dbReference>
<dbReference type="PROSITE" id="PS51257">
    <property type="entry name" value="PROKAR_LIPOPROTEIN"/>
    <property type="match status" value="1"/>
</dbReference>
<proteinExistence type="inferred from homology"/>
<dbReference type="Pfam" id="PF00128">
    <property type="entry name" value="Alpha-amylase"/>
    <property type="match status" value="2"/>
</dbReference>
<dbReference type="SUPFAM" id="SSF81296">
    <property type="entry name" value="E set domains"/>
    <property type="match status" value="1"/>
</dbReference>
<dbReference type="OrthoDB" id="9761875at2"/>
<evidence type="ECO:0000259" key="2">
    <source>
        <dbReference type="SMART" id="SM00642"/>
    </source>
</evidence>
<dbReference type="EMBL" id="FOLL01000001">
    <property type="protein sequence ID" value="SFB78681.1"/>
    <property type="molecule type" value="Genomic_DNA"/>
</dbReference>
<feature type="domain" description="Glycosyl hydrolase family 13 catalytic" evidence="2">
    <location>
        <begin position="413"/>
        <end position="771"/>
    </location>
</feature>
<dbReference type="STRING" id="623281.SAMN05421747_101110"/>
<dbReference type="GO" id="GO:0005975">
    <property type="term" value="P:carbohydrate metabolic process"/>
    <property type="evidence" value="ECO:0007669"/>
    <property type="project" value="InterPro"/>
</dbReference>
<reference evidence="3 4" key="1">
    <citation type="submission" date="2016-10" db="EMBL/GenBank/DDBJ databases">
        <authorList>
            <person name="de Groot N.N."/>
        </authorList>
    </citation>
    <scope>NUCLEOTIDE SEQUENCE [LARGE SCALE GENOMIC DNA]</scope>
    <source>
        <strain evidence="3 4">DSM 22900</strain>
    </source>
</reference>
<dbReference type="SMART" id="SM00642">
    <property type="entry name" value="Aamy"/>
    <property type="match status" value="1"/>
</dbReference>
<dbReference type="InterPro" id="IPR006047">
    <property type="entry name" value="GH13_cat_dom"/>
</dbReference>
<sequence length="860" mass="95574">MKGILFCFLWGLAVLTGCKKPSGDDSPGPDPVVPEAETGLLTFMPAFPTANEEITLRFDSGRGNRELHGYAGDVYAHIGVITSLSGGATDWRYVKTEWGENTAATRLVDIGNGVYELKLKPRVYFGVPTGEKLLKIALVLRSADGSKVGRNSDGSDLYVPLFEQGGLHVRFSGPEMQPLFSPQPSKLVYAPGETIELTALASTSVELAIHVNGNLIGTDRGTTLRATYTFTQSGEHTFTAVATESGKSGEAGFSVLVLGDPEIAELPAGAAPNGVTFMSGGSAAVFALTAPGKTSAYLLGDFNDWSFQPESLMKRTPDGKHWWAAVDGLDPQAAYAYQFVIDGTIRVADPYAELVLDPDHDQYIPGHTYPNLKSYPHGKTSGIVAVTTANEHRYAWRTQGFRRPHPHDLVIYELHVRDFIAARNYKTLVDTLNYLTNLGVNALQLMPVNEFEGNSSWGYNPSFYFAPDKYYGTKNDLKQLIDECHARGIAVILDVVLNHTFGQSPLVRLYAENGRPSADNPWLNTEARHPFNVGYDFNHESEYTKAFVSDVLRFWMEEYRVDGFRFDLSKGFTQKNTGTSESGVAAWSAYDASRVAIWKAYHAFIRSIDADFFVILEHFADDSEESELAAEGMLLWNNLNHPFNEATMGWLEQSDFKRLFHTEHGFSAPNLVSYMESHDEERIMFKNLAYGNRSGGYDVRQLNTALKRVEMAAAFLLAAPGPKMMWQFGELGYDVSIEENGRTGEKPVLWEYNKGPRRELYEAFGRLIGFKTHNEIFRHGTFTYQLAGAVKYISLMHAGQQVVVVGNFDVVPRRADVEEISAGDWYDNMGRQVIRLDEGYAKSLAPGEYYVYSKTALASR</sequence>
<keyword evidence="4" id="KW-1185">Reference proteome</keyword>
<evidence type="ECO:0000256" key="1">
    <source>
        <dbReference type="ARBA" id="ARBA00008061"/>
    </source>
</evidence>
<name>A0A1I1DUX9_9SPHI</name>
<dbReference type="Proteomes" id="UP000199577">
    <property type="component" value="Unassembled WGS sequence"/>
</dbReference>
<dbReference type="AlphaFoldDB" id="A0A1I1DUX9"/>
<dbReference type="Gene3D" id="2.60.40.10">
    <property type="entry name" value="Immunoglobulins"/>
    <property type="match status" value="2"/>
</dbReference>
<comment type="similarity">
    <text evidence="1">Belongs to the glycosyl hydrolase 13 family.</text>
</comment>
<evidence type="ECO:0000313" key="3">
    <source>
        <dbReference type="EMBL" id="SFB78681.1"/>
    </source>
</evidence>
<evidence type="ECO:0000313" key="4">
    <source>
        <dbReference type="Proteomes" id="UP000199577"/>
    </source>
</evidence>
<dbReference type="InterPro" id="IPR014756">
    <property type="entry name" value="Ig_E-set"/>
</dbReference>
<dbReference type="RefSeq" id="WP_090970020.1">
    <property type="nucleotide sequence ID" value="NZ_FOLL01000001.1"/>
</dbReference>
<dbReference type="Gene3D" id="3.20.20.80">
    <property type="entry name" value="Glycosidases"/>
    <property type="match status" value="1"/>
</dbReference>
<dbReference type="InterPro" id="IPR017853">
    <property type="entry name" value="GH"/>
</dbReference>